<evidence type="ECO:0000259" key="6">
    <source>
        <dbReference type="PROSITE" id="PS50011"/>
    </source>
</evidence>
<dbReference type="Proteomes" id="UP001642409">
    <property type="component" value="Unassembled WGS sequence"/>
</dbReference>
<dbReference type="GO" id="GO:0004674">
    <property type="term" value="F:protein serine/threonine kinase activity"/>
    <property type="evidence" value="ECO:0007669"/>
    <property type="project" value="UniProtKB-EC"/>
</dbReference>
<dbReference type="SUPFAM" id="SSF57850">
    <property type="entry name" value="RING/U-box"/>
    <property type="match status" value="1"/>
</dbReference>
<evidence type="ECO:0000256" key="4">
    <source>
        <dbReference type="ARBA" id="ARBA00022777"/>
    </source>
</evidence>
<accession>A0AA86ULV7</accession>
<sequence length="600" mass="70139">MEYCHKKNIVHCDLRPTKILMDNQDNVWTPYITNFGSVKDTKTTVRNGCYMSPEIMQNTYVTSKSDIYSLGLILYEMFTGFSLFNGNAQNIEKQMKAEDFPEIEGQPKITALINQMLKYDPNKRISASEILKNPLFSSLITNSRQTKQKAVTPAQLNCELCLGLYDSPAERRTSNSYCKQCIKKSIEFITDLKIQQALCPNIDLNQIVEEYKPHFNQNNKFMQKYQNVQQTPLEMKNYLLYLRIIKFQNKQVFQCNFSLDNNFYFHTNKIWKAKGNKYHEAHLVQGTINNGIFAFIFKQDIYTTVAFNHVISNQIQNGMFINNEDIFGTTIFQNNELREYSAFYSEGQRRCIYQCANGMLHGSFQRLNENGQTIEQGTYTNNYKDENQNRFVSNLKIQQAFCPDINFQYLIEQYQQHFDQNNVFTEQYLNAIEGTSLQLKYYISYLQSLDLQNEIQVVQCIYSLKNSYYFYPNDIWKAKGNMYHEARLVQGTIKNGILAFTFKNPQNQLTFAFNKIINNQIQNGMFINSENFFGKTEFENNELKKFDVFYPSGLPRSMYECINGMLHGKFECFDAAGNLVDYGTYAFGEVDQFANDLQQK</sequence>
<protein>
    <recommendedName>
        <fullName evidence="1">non-specific serine/threonine protein kinase</fullName>
        <ecNumber evidence="1">2.7.11.1</ecNumber>
    </recommendedName>
</protein>
<evidence type="ECO:0000313" key="7">
    <source>
        <dbReference type="EMBL" id="CAI9956442.1"/>
    </source>
</evidence>
<dbReference type="PANTHER" id="PTHR43671">
    <property type="entry name" value="SERINE/THREONINE-PROTEIN KINASE NEK"/>
    <property type="match status" value="1"/>
</dbReference>
<evidence type="ECO:0000313" key="8">
    <source>
        <dbReference type="EMBL" id="CAL6047121.1"/>
    </source>
</evidence>
<reference evidence="7" key="1">
    <citation type="submission" date="2023-06" db="EMBL/GenBank/DDBJ databases">
        <authorList>
            <person name="Kurt Z."/>
        </authorList>
    </citation>
    <scope>NUCLEOTIDE SEQUENCE</scope>
</reference>
<organism evidence="7">
    <name type="scientific">Hexamita inflata</name>
    <dbReference type="NCBI Taxonomy" id="28002"/>
    <lineage>
        <taxon>Eukaryota</taxon>
        <taxon>Metamonada</taxon>
        <taxon>Diplomonadida</taxon>
        <taxon>Hexamitidae</taxon>
        <taxon>Hexamitinae</taxon>
        <taxon>Hexamita</taxon>
    </lineage>
</organism>
<dbReference type="EMBL" id="CAXDID020000170">
    <property type="protein sequence ID" value="CAL6047121.1"/>
    <property type="molecule type" value="Genomic_DNA"/>
</dbReference>
<dbReference type="SMART" id="SM00220">
    <property type="entry name" value="S_TKc"/>
    <property type="match status" value="1"/>
</dbReference>
<dbReference type="EC" id="2.7.11.1" evidence="1"/>
<dbReference type="InterPro" id="IPR011009">
    <property type="entry name" value="Kinase-like_dom_sf"/>
</dbReference>
<dbReference type="GO" id="GO:0005524">
    <property type="term" value="F:ATP binding"/>
    <property type="evidence" value="ECO:0007669"/>
    <property type="project" value="UniProtKB-KW"/>
</dbReference>
<keyword evidence="5" id="KW-0067">ATP-binding</keyword>
<dbReference type="SUPFAM" id="SSF56112">
    <property type="entry name" value="Protein kinase-like (PK-like)"/>
    <property type="match status" value="1"/>
</dbReference>
<evidence type="ECO:0000256" key="2">
    <source>
        <dbReference type="ARBA" id="ARBA00022679"/>
    </source>
</evidence>
<dbReference type="InterPro" id="IPR050660">
    <property type="entry name" value="NEK_Ser/Thr_kinase"/>
</dbReference>
<feature type="domain" description="Protein kinase" evidence="6">
    <location>
        <begin position="1"/>
        <end position="136"/>
    </location>
</feature>
<keyword evidence="4 8" id="KW-0418">Kinase</keyword>
<keyword evidence="3" id="KW-0547">Nucleotide-binding</keyword>
<evidence type="ECO:0000256" key="1">
    <source>
        <dbReference type="ARBA" id="ARBA00012513"/>
    </source>
</evidence>
<keyword evidence="2" id="KW-0808">Transferase</keyword>
<name>A0AA86ULV7_9EUKA</name>
<dbReference type="InterPro" id="IPR000719">
    <property type="entry name" value="Prot_kinase_dom"/>
</dbReference>
<proteinExistence type="predicted"/>
<dbReference type="EMBL" id="CATOUU010000873">
    <property type="protein sequence ID" value="CAI9956442.1"/>
    <property type="molecule type" value="Genomic_DNA"/>
</dbReference>
<dbReference type="Gene3D" id="1.10.510.10">
    <property type="entry name" value="Transferase(Phosphotransferase) domain 1"/>
    <property type="match status" value="1"/>
</dbReference>
<keyword evidence="9" id="KW-1185">Reference proteome</keyword>
<dbReference type="AlphaFoldDB" id="A0AA86ULV7"/>
<gene>
    <name evidence="8" type="ORF">HINF_LOCUS42056</name>
    <name evidence="7" type="ORF">HINF_LOCUS44087</name>
</gene>
<evidence type="ECO:0000256" key="3">
    <source>
        <dbReference type="ARBA" id="ARBA00022741"/>
    </source>
</evidence>
<evidence type="ECO:0000256" key="5">
    <source>
        <dbReference type="ARBA" id="ARBA00022840"/>
    </source>
</evidence>
<dbReference type="PROSITE" id="PS50011">
    <property type="entry name" value="PROTEIN_KINASE_DOM"/>
    <property type="match status" value="1"/>
</dbReference>
<dbReference type="Pfam" id="PF00069">
    <property type="entry name" value="Pkinase"/>
    <property type="match status" value="1"/>
</dbReference>
<reference evidence="8 9" key="2">
    <citation type="submission" date="2024-07" db="EMBL/GenBank/DDBJ databases">
        <authorList>
            <person name="Akdeniz Z."/>
        </authorList>
    </citation>
    <scope>NUCLEOTIDE SEQUENCE [LARGE SCALE GENOMIC DNA]</scope>
</reference>
<evidence type="ECO:0000313" key="9">
    <source>
        <dbReference type="Proteomes" id="UP001642409"/>
    </source>
</evidence>
<comment type="caution">
    <text evidence="7">The sequence shown here is derived from an EMBL/GenBank/DDBJ whole genome shotgun (WGS) entry which is preliminary data.</text>
</comment>
<dbReference type="PANTHER" id="PTHR43671:SF13">
    <property type="entry name" value="SERINE_THREONINE-PROTEIN KINASE NEK2"/>
    <property type="match status" value="1"/>
</dbReference>